<organism evidence="1 2">
    <name type="scientific">Ruminiclostridium cellobioparum subsp. termitidis CT1112</name>
    <dbReference type="NCBI Taxonomy" id="1195236"/>
    <lineage>
        <taxon>Bacteria</taxon>
        <taxon>Bacillati</taxon>
        <taxon>Bacillota</taxon>
        <taxon>Clostridia</taxon>
        <taxon>Eubacteriales</taxon>
        <taxon>Oscillospiraceae</taxon>
        <taxon>Ruminiclostridium</taxon>
    </lineage>
</organism>
<dbReference type="Proteomes" id="UP000014155">
    <property type="component" value="Unassembled WGS sequence"/>
</dbReference>
<dbReference type="Gene3D" id="2.30.30.110">
    <property type="match status" value="1"/>
</dbReference>
<dbReference type="RefSeq" id="WP_004625430.1">
    <property type="nucleotide sequence ID" value="NZ_AORV01000030.1"/>
</dbReference>
<dbReference type="EMBL" id="AORV01000030">
    <property type="protein sequence ID" value="EMS72176.1"/>
    <property type="molecule type" value="Genomic_DNA"/>
</dbReference>
<dbReference type="InterPro" id="IPR011067">
    <property type="entry name" value="Plasmid_toxin/cell-grow_inhib"/>
</dbReference>
<dbReference type="eggNOG" id="ENOG5030NA6">
    <property type="taxonomic scope" value="Bacteria"/>
</dbReference>
<dbReference type="AlphaFoldDB" id="S0FP81"/>
<name>S0FP81_RUMCE</name>
<evidence type="ECO:0008006" key="3">
    <source>
        <dbReference type="Google" id="ProtNLM"/>
    </source>
</evidence>
<protein>
    <recommendedName>
        <fullName evidence="3">PemK-like protein</fullName>
    </recommendedName>
</protein>
<evidence type="ECO:0000313" key="1">
    <source>
        <dbReference type="EMBL" id="EMS72176.1"/>
    </source>
</evidence>
<dbReference type="STRING" id="1195236.CTER_1913"/>
<proteinExistence type="predicted"/>
<reference evidence="1 2" key="1">
    <citation type="journal article" date="2013" name="Genome Announc.">
        <title>Draft Genome Sequence of the Cellulolytic, Mesophilic, Anaerobic Bacterium Clostridium termitidis Strain CT1112 (DSM 5398).</title>
        <authorList>
            <person name="Lal S."/>
            <person name="Ramachandran U."/>
            <person name="Zhang X."/>
            <person name="Munir R."/>
            <person name="Sparling R."/>
            <person name="Levin D.B."/>
        </authorList>
    </citation>
    <scope>NUCLEOTIDE SEQUENCE [LARGE SCALE GENOMIC DNA]</scope>
    <source>
        <strain evidence="1 2">CT1112</strain>
    </source>
</reference>
<sequence length="181" mass="21357">MSIKDDMDESAKILDGIQNYDKDGFANQLKYWLKELEFFYNKVVPKQTGNPSTSFYEITKSIRPKEGQVAFFNLRRGYPKEVYDGHYCYILKDFGIKYLVIPTTSVKDKSEANPEFEFDIKMKNFKNELITRLQISDIRAIDVQRFNEKREVFNVITDKEIIVKEILRILSLNVDTIIKEE</sequence>
<accession>S0FP81</accession>
<evidence type="ECO:0000313" key="2">
    <source>
        <dbReference type="Proteomes" id="UP000014155"/>
    </source>
</evidence>
<gene>
    <name evidence="1" type="ORF">CTER_1913</name>
</gene>
<comment type="caution">
    <text evidence="1">The sequence shown here is derived from an EMBL/GenBank/DDBJ whole genome shotgun (WGS) entry which is preliminary data.</text>
</comment>
<keyword evidence="2" id="KW-1185">Reference proteome</keyword>
<dbReference type="PATRIC" id="fig|1195236.3.peg.2231"/>